<dbReference type="RefSeq" id="WP_066098340.1">
    <property type="nucleotide sequence ID" value="NZ_CP016027.1"/>
</dbReference>
<evidence type="ECO:0000256" key="1">
    <source>
        <dbReference type="ARBA" id="ARBA00005189"/>
    </source>
</evidence>
<evidence type="ECO:0000313" key="7">
    <source>
        <dbReference type="EMBL" id="ANJ66387.1"/>
    </source>
</evidence>
<dbReference type="GO" id="GO:0003841">
    <property type="term" value="F:1-acylglycerol-3-phosphate O-acyltransferase activity"/>
    <property type="evidence" value="ECO:0007669"/>
    <property type="project" value="TreeGrafter"/>
</dbReference>
<evidence type="ECO:0000313" key="8">
    <source>
        <dbReference type="Proteomes" id="UP000078596"/>
    </source>
</evidence>
<keyword evidence="5" id="KW-0012">Acyltransferase</keyword>
<evidence type="ECO:0000256" key="2">
    <source>
        <dbReference type="ARBA" id="ARBA00022516"/>
    </source>
</evidence>
<dbReference type="CDD" id="cd07989">
    <property type="entry name" value="LPLAT_AGPAT-like"/>
    <property type="match status" value="1"/>
</dbReference>
<dbReference type="SUPFAM" id="SSF69593">
    <property type="entry name" value="Glycerol-3-phosphate (1)-acyltransferase"/>
    <property type="match status" value="1"/>
</dbReference>
<proteinExistence type="predicted"/>
<sequence>MWRVPVRIVRLGYHLLRGITLSHLPHPPMQRRRIAQQWLADLNRVLAVDISIHGSPPDPDAAALWLPNHVSWLDIPLLGGMRPAPVFLSKSEVGDWPVVGRLARAAGTLFMRRGSGADSARDALAEGLTSGRHVVIFAEGTTSDGADVRRLHPRLIQPAIDADVPIQPVALRFTTETGALDRRAAFIDDDHLVGSLWRVLRARRLQVAVHFLDPILPGEAAVTRDQIARLAEQRIRHVLKNAASDTSFPANPVSSSILRS</sequence>
<gene>
    <name evidence="7" type="ORF">A9404_02435</name>
</gene>
<keyword evidence="4" id="KW-0443">Lipid metabolism</keyword>
<dbReference type="EMBL" id="CP016027">
    <property type="protein sequence ID" value="ANJ66387.1"/>
    <property type="molecule type" value="Genomic_DNA"/>
</dbReference>
<dbReference type="Proteomes" id="UP000078596">
    <property type="component" value="Chromosome"/>
</dbReference>
<dbReference type="AlphaFoldDB" id="A0A191ZEU9"/>
<evidence type="ECO:0000256" key="3">
    <source>
        <dbReference type="ARBA" id="ARBA00022679"/>
    </source>
</evidence>
<keyword evidence="8" id="KW-1185">Reference proteome</keyword>
<organism evidence="7 8">
    <name type="scientific">Halothiobacillus diazotrophicus</name>
    <dbReference type="NCBI Taxonomy" id="1860122"/>
    <lineage>
        <taxon>Bacteria</taxon>
        <taxon>Pseudomonadati</taxon>
        <taxon>Pseudomonadota</taxon>
        <taxon>Gammaproteobacteria</taxon>
        <taxon>Chromatiales</taxon>
        <taxon>Halothiobacillaceae</taxon>
        <taxon>Halothiobacillus</taxon>
    </lineage>
</organism>
<evidence type="ECO:0000256" key="4">
    <source>
        <dbReference type="ARBA" id="ARBA00023098"/>
    </source>
</evidence>
<dbReference type="InterPro" id="IPR002123">
    <property type="entry name" value="Plipid/glycerol_acylTrfase"/>
</dbReference>
<dbReference type="SMART" id="SM00563">
    <property type="entry name" value="PlsC"/>
    <property type="match status" value="1"/>
</dbReference>
<dbReference type="PANTHER" id="PTHR10434:SF64">
    <property type="entry name" value="1-ACYL-SN-GLYCEROL-3-PHOSPHATE ACYLTRANSFERASE-RELATED"/>
    <property type="match status" value="1"/>
</dbReference>
<name>A0A191ZEU9_9GAMM</name>
<dbReference type="Pfam" id="PF01553">
    <property type="entry name" value="Acyltransferase"/>
    <property type="match status" value="1"/>
</dbReference>
<keyword evidence="2" id="KW-0444">Lipid biosynthesis</keyword>
<dbReference type="OrthoDB" id="319710at2"/>
<dbReference type="KEGG" id="haz:A9404_02435"/>
<reference evidence="7 8" key="1">
    <citation type="submission" date="2016-06" db="EMBL/GenBank/DDBJ databases">
        <title>Insight into the functional genes involving in sulfur oxidation in Pearl River water.</title>
        <authorList>
            <person name="Luo J."/>
            <person name="Tan X."/>
            <person name="Lin W."/>
        </authorList>
    </citation>
    <scope>NUCLEOTIDE SEQUENCE [LARGE SCALE GENOMIC DNA]</scope>
    <source>
        <strain evidence="7 8">LS2</strain>
    </source>
</reference>
<dbReference type="GO" id="GO:0006654">
    <property type="term" value="P:phosphatidic acid biosynthetic process"/>
    <property type="evidence" value="ECO:0007669"/>
    <property type="project" value="TreeGrafter"/>
</dbReference>
<feature type="domain" description="Phospholipid/glycerol acyltransferase" evidence="6">
    <location>
        <begin position="63"/>
        <end position="174"/>
    </location>
</feature>
<protein>
    <recommendedName>
        <fullName evidence="6">Phospholipid/glycerol acyltransferase domain-containing protein</fullName>
    </recommendedName>
</protein>
<dbReference type="STRING" id="1860122.A9404_02435"/>
<accession>A0A191ZEU9</accession>
<keyword evidence="3" id="KW-0808">Transferase</keyword>
<evidence type="ECO:0000259" key="6">
    <source>
        <dbReference type="SMART" id="SM00563"/>
    </source>
</evidence>
<comment type="pathway">
    <text evidence="1">Lipid metabolism.</text>
</comment>
<dbReference type="PANTHER" id="PTHR10434">
    <property type="entry name" value="1-ACYL-SN-GLYCEROL-3-PHOSPHATE ACYLTRANSFERASE"/>
    <property type="match status" value="1"/>
</dbReference>
<evidence type="ECO:0000256" key="5">
    <source>
        <dbReference type="ARBA" id="ARBA00023315"/>
    </source>
</evidence>